<sequence>MATTMESVVYRWPPSTARSVLSTVGLARKISSVPVERFAVLRGSVLAYYHHEESYREEKPPARTWELVPHTKVSEVFPYNYGKGGWNPLGERTHSMCWCFTLSWPKKQSDNHHSLQIGFDSEEDAERWHDKIESVVSRLIDEAGLNTSMLKKVNREYTPQGTPTRESAAEEDGDEEVGTWYAVKHINGVRVFMESEEDALRAKEESARMISCVMRGDPQTVFESVWNFESYSHMKSNASFLKVVKQVDEHRRVIHVQFPYRGSGLLRRMMPTRVVLVEATWRQDCDGTFVILFSNHHQVNQYAKTTGGLVPARMNAAVTIAPLKPNFRLKNNYSHECLMTVVMRFEPGGWFETGSIPRIIINADSFFLQSMVDWFISIRERTEQERFVSKPLNIAVTSVAADSAGYKVEQIVKRVTSTAINTLLTSQRQKKEEPSKVTYEPSASGGLNSRLDHKFWSSAGADGLKVRGKNYLQDRVKIPAADPLFDLHRVDLFEFPSPTEHVAPCMDYIKDNPDQFFYVVQLMVPGPPHYSVVAAFTPKDKQECLHSDTPFSRLFRKFIDGTDEDRNDVYKLIPHIVEGSWIVQKAVGNTPAILGKKIRIAYHRGENYVELDHDIASSAMAANIVRLVAGATKTVCVDMCFLNEGHSEEELPEQLIGILRLNRLNLAAAQRVHMKLE</sequence>
<name>A0A5B8MZD4_9CHLO</name>
<feature type="region of interest" description="Disordered" evidence="1">
    <location>
        <begin position="155"/>
        <end position="174"/>
    </location>
</feature>
<dbReference type="AlphaFoldDB" id="A0A5B8MZD4"/>
<evidence type="ECO:0000313" key="4">
    <source>
        <dbReference type="Proteomes" id="UP000316726"/>
    </source>
</evidence>
<dbReference type="PANTHER" id="PTHR12136:SF41">
    <property type="entry name" value="PLECKSTRIN HOMOLOGY (PH) AND LIPID-BINDING START DOMAINS-CONTAINING PROTEIN"/>
    <property type="match status" value="1"/>
</dbReference>
<dbReference type="Gene3D" id="2.30.29.30">
    <property type="entry name" value="Pleckstrin-homology domain (PH domain)/Phosphotyrosine-binding domain (PTB)"/>
    <property type="match status" value="1"/>
</dbReference>
<dbReference type="SUPFAM" id="SSF55961">
    <property type="entry name" value="Bet v1-like"/>
    <property type="match status" value="1"/>
</dbReference>
<dbReference type="PANTHER" id="PTHR12136">
    <property type="entry name" value="ENHANCED DISEASE RESISTANCE-RELATED"/>
    <property type="match status" value="1"/>
</dbReference>
<proteinExistence type="predicted"/>
<dbReference type="OrthoDB" id="568117at2759"/>
<protein>
    <submittedName>
        <fullName evidence="3">DUF1336 domain-containing protein</fullName>
    </submittedName>
</protein>
<feature type="domain" description="PH" evidence="2">
    <location>
        <begin position="3"/>
        <end position="139"/>
    </location>
</feature>
<gene>
    <name evidence="3" type="ORF">A3770_14p72820</name>
</gene>
<dbReference type="Gene3D" id="3.30.530.20">
    <property type="match status" value="1"/>
</dbReference>
<dbReference type="EMBL" id="CP031047">
    <property type="protein sequence ID" value="QDZ24764.1"/>
    <property type="molecule type" value="Genomic_DNA"/>
</dbReference>
<dbReference type="InterPro" id="IPR045096">
    <property type="entry name" value="EDR2-like"/>
</dbReference>
<accession>A0A5B8MZD4</accession>
<organism evidence="3 4">
    <name type="scientific">Chloropicon primus</name>
    <dbReference type="NCBI Taxonomy" id="1764295"/>
    <lineage>
        <taxon>Eukaryota</taxon>
        <taxon>Viridiplantae</taxon>
        <taxon>Chlorophyta</taxon>
        <taxon>Chloropicophyceae</taxon>
        <taxon>Chloropicales</taxon>
        <taxon>Chloropicaceae</taxon>
        <taxon>Chloropicon</taxon>
    </lineage>
</organism>
<dbReference type="SMART" id="SM00233">
    <property type="entry name" value="PH"/>
    <property type="match status" value="1"/>
</dbReference>
<dbReference type="Proteomes" id="UP000316726">
    <property type="component" value="Chromosome 14"/>
</dbReference>
<feature type="region of interest" description="Disordered" evidence="1">
    <location>
        <begin position="426"/>
        <end position="445"/>
    </location>
</feature>
<reference evidence="3 4" key="1">
    <citation type="submission" date="2018-07" db="EMBL/GenBank/DDBJ databases">
        <title>The complete nuclear genome of the prasinophyte Chloropicon primus (CCMP1205).</title>
        <authorList>
            <person name="Pombert J.-F."/>
            <person name="Otis C."/>
            <person name="Turmel M."/>
            <person name="Lemieux C."/>
        </authorList>
    </citation>
    <scope>NUCLEOTIDE SEQUENCE [LARGE SCALE GENOMIC DNA]</scope>
    <source>
        <strain evidence="3 4">CCMP1205</strain>
    </source>
</reference>
<dbReference type="InterPro" id="IPR023393">
    <property type="entry name" value="START-like_dom_sf"/>
</dbReference>
<keyword evidence="4" id="KW-1185">Reference proteome</keyword>
<evidence type="ECO:0000313" key="3">
    <source>
        <dbReference type="EMBL" id="QDZ24764.1"/>
    </source>
</evidence>
<evidence type="ECO:0000259" key="2">
    <source>
        <dbReference type="SMART" id="SM00233"/>
    </source>
</evidence>
<evidence type="ECO:0000256" key="1">
    <source>
        <dbReference type="SAM" id="MobiDB-lite"/>
    </source>
</evidence>
<dbReference type="InterPro" id="IPR009769">
    <property type="entry name" value="EDR2_C"/>
</dbReference>
<dbReference type="CDD" id="cd00821">
    <property type="entry name" value="PH"/>
    <property type="match status" value="1"/>
</dbReference>
<dbReference type="InterPro" id="IPR001849">
    <property type="entry name" value="PH_domain"/>
</dbReference>
<dbReference type="InterPro" id="IPR011993">
    <property type="entry name" value="PH-like_dom_sf"/>
</dbReference>
<dbReference type="SUPFAM" id="SSF50729">
    <property type="entry name" value="PH domain-like"/>
    <property type="match status" value="1"/>
</dbReference>
<dbReference type="Pfam" id="PF07059">
    <property type="entry name" value="EDR2_C"/>
    <property type="match status" value="1"/>
</dbReference>